<gene>
    <name evidence="2" type="ORF">RR46_07438</name>
</gene>
<reference evidence="2 3" key="1">
    <citation type="journal article" date="2015" name="Nat. Commun.">
        <title>Outbred genome sequencing and CRISPR/Cas9 gene editing in butterflies.</title>
        <authorList>
            <person name="Li X."/>
            <person name="Fan D."/>
            <person name="Zhang W."/>
            <person name="Liu G."/>
            <person name="Zhang L."/>
            <person name="Zhao L."/>
            <person name="Fang X."/>
            <person name="Chen L."/>
            <person name="Dong Y."/>
            <person name="Chen Y."/>
            <person name="Ding Y."/>
            <person name="Zhao R."/>
            <person name="Feng M."/>
            <person name="Zhu Y."/>
            <person name="Feng Y."/>
            <person name="Jiang X."/>
            <person name="Zhu D."/>
            <person name="Xiang H."/>
            <person name="Feng X."/>
            <person name="Li S."/>
            <person name="Wang J."/>
            <person name="Zhang G."/>
            <person name="Kronforst M.R."/>
            <person name="Wang W."/>
        </authorList>
    </citation>
    <scope>NUCLEOTIDE SEQUENCE [LARGE SCALE GENOMIC DNA]</scope>
    <source>
        <strain evidence="2">Ya'a_city_454_Px</strain>
        <tissue evidence="2">Whole body</tissue>
    </source>
</reference>
<proteinExistence type="predicted"/>
<evidence type="ECO:0000256" key="1">
    <source>
        <dbReference type="SAM" id="MobiDB-lite"/>
    </source>
</evidence>
<name>A0A194PWD7_PAPXU</name>
<feature type="region of interest" description="Disordered" evidence="1">
    <location>
        <begin position="1"/>
        <end position="46"/>
    </location>
</feature>
<organism evidence="2 3">
    <name type="scientific">Papilio xuthus</name>
    <name type="common">Asian swallowtail butterfly</name>
    <dbReference type="NCBI Taxonomy" id="66420"/>
    <lineage>
        <taxon>Eukaryota</taxon>
        <taxon>Metazoa</taxon>
        <taxon>Ecdysozoa</taxon>
        <taxon>Arthropoda</taxon>
        <taxon>Hexapoda</taxon>
        <taxon>Insecta</taxon>
        <taxon>Pterygota</taxon>
        <taxon>Neoptera</taxon>
        <taxon>Endopterygota</taxon>
        <taxon>Lepidoptera</taxon>
        <taxon>Glossata</taxon>
        <taxon>Ditrysia</taxon>
        <taxon>Papilionoidea</taxon>
        <taxon>Papilionidae</taxon>
        <taxon>Papilioninae</taxon>
        <taxon>Papilio</taxon>
    </lineage>
</organism>
<dbReference type="Proteomes" id="UP000053268">
    <property type="component" value="Unassembled WGS sequence"/>
</dbReference>
<dbReference type="AlphaFoldDB" id="A0A194PWD7"/>
<accession>A0A194PWD7</accession>
<evidence type="ECO:0000313" key="3">
    <source>
        <dbReference type="Proteomes" id="UP000053268"/>
    </source>
</evidence>
<sequence length="67" mass="6928">MVTGIANGQQGASIPIAMVNSNMTSPVQTEQKKSSGDNRRKLSASIWQPQPLASSAESVAWAAVSVG</sequence>
<keyword evidence="3" id="KW-1185">Reference proteome</keyword>
<feature type="compositionally biased region" description="Polar residues" evidence="1">
    <location>
        <begin position="1"/>
        <end position="12"/>
    </location>
</feature>
<evidence type="ECO:0000313" key="2">
    <source>
        <dbReference type="EMBL" id="KPI97691.1"/>
    </source>
</evidence>
<protein>
    <submittedName>
        <fullName evidence="2">Uncharacterized protein</fullName>
    </submittedName>
</protein>
<feature type="compositionally biased region" description="Basic and acidic residues" evidence="1">
    <location>
        <begin position="30"/>
        <end position="40"/>
    </location>
</feature>
<feature type="compositionally biased region" description="Polar residues" evidence="1">
    <location>
        <begin position="19"/>
        <end position="29"/>
    </location>
</feature>
<dbReference type="EMBL" id="KQ459589">
    <property type="protein sequence ID" value="KPI97691.1"/>
    <property type="molecule type" value="Genomic_DNA"/>
</dbReference>